<protein>
    <recommendedName>
        <fullName evidence="3">CULT domain-containing protein</fullName>
    </recommendedName>
</protein>
<feature type="compositionally biased region" description="Low complexity" evidence="1">
    <location>
        <begin position="36"/>
        <end position="45"/>
    </location>
</feature>
<evidence type="ECO:0000259" key="3">
    <source>
        <dbReference type="PROSITE" id="PS51788"/>
    </source>
</evidence>
<dbReference type="InterPro" id="IPR034750">
    <property type="entry name" value="CULT"/>
</dbReference>
<keyword evidence="2" id="KW-0472">Membrane</keyword>
<comment type="caution">
    <text evidence="4">The sequence shown here is derived from an EMBL/GenBank/DDBJ whole genome shotgun (WGS) entry which is preliminary data.</text>
</comment>
<evidence type="ECO:0000256" key="1">
    <source>
        <dbReference type="SAM" id="MobiDB-lite"/>
    </source>
</evidence>
<dbReference type="Proteomes" id="UP000654075">
    <property type="component" value="Unassembled WGS sequence"/>
</dbReference>
<dbReference type="EMBL" id="CAJNNV010013612">
    <property type="protein sequence ID" value="CAE8601862.1"/>
    <property type="molecule type" value="Genomic_DNA"/>
</dbReference>
<evidence type="ECO:0000313" key="4">
    <source>
        <dbReference type="EMBL" id="CAE8601862.1"/>
    </source>
</evidence>
<keyword evidence="2" id="KW-1133">Transmembrane helix</keyword>
<evidence type="ECO:0000313" key="5">
    <source>
        <dbReference type="Proteomes" id="UP000654075"/>
    </source>
</evidence>
<gene>
    <name evidence="4" type="ORF">PGLA1383_LOCUS20132</name>
</gene>
<keyword evidence="2" id="KW-0812">Transmembrane</keyword>
<keyword evidence="5" id="KW-1185">Reference proteome</keyword>
<organism evidence="4 5">
    <name type="scientific">Polarella glacialis</name>
    <name type="common">Dinoflagellate</name>
    <dbReference type="NCBI Taxonomy" id="89957"/>
    <lineage>
        <taxon>Eukaryota</taxon>
        <taxon>Sar</taxon>
        <taxon>Alveolata</taxon>
        <taxon>Dinophyceae</taxon>
        <taxon>Suessiales</taxon>
        <taxon>Suessiaceae</taxon>
        <taxon>Polarella</taxon>
    </lineage>
</organism>
<dbReference type="AlphaFoldDB" id="A0A813EL69"/>
<feature type="region of interest" description="Disordered" evidence="1">
    <location>
        <begin position="34"/>
        <end position="55"/>
    </location>
</feature>
<feature type="transmembrane region" description="Helical" evidence="2">
    <location>
        <begin position="142"/>
        <end position="167"/>
    </location>
</feature>
<feature type="non-terminal residue" evidence="4">
    <location>
        <position position="1"/>
    </location>
</feature>
<reference evidence="4" key="1">
    <citation type="submission" date="2021-02" db="EMBL/GenBank/DDBJ databases">
        <authorList>
            <person name="Dougan E. K."/>
            <person name="Rhodes N."/>
            <person name="Thang M."/>
            <person name="Chan C."/>
        </authorList>
    </citation>
    <scope>NUCLEOTIDE SEQUENCE</scope>
</reference>
<name>A0A813EL69_POLGL</name>
<feature type="domain" description="CULT" evidence="3">
    <location>
        <begin position="1"/>
        <end position="154"/>
    </location>
</feature>
<dbReference type="Gene3D" id="2.170.150.20">
    <property type="entry name" value="Peptide methionine sulfoxide reductase"/>
    <property type="match status" value="1"/>
</dbReference>
<dbReference type="OrthoDB" id="425821at2759"/>
<evidence type="ECO:0000256" key="2">
    <source>
        <dbReference type="SAM" id="Phobius"/>
    </source>
</evidence>
<proteinExistence type="predicted"/>
<dbReference type="PROSITE" id="PS51788">
    <property type="entry name" value="CULT"/>
    <property type="match status" value="1"/>
</dbReference>
<accession>A0A813EL69</accession>
<sequence>GSSFHCQHCGKEVAEAAAVMPASSIFDDSAPLGATSSWSPSTRSSGGKIRPEGVSQEPWQVAGKSTCRFRTAQSFLVNPFPRHFEVVLVEKILGGSAEEIGPPASSCDTWFEGYAHRILACTGCGSTLGWSYRSARGGGDEFFGLALSVSRPWALLAVAVVLVFFVYQCMEGNALAAGAALCITIFKLLPYVIL</sequence>
<feature type="transmembrane region" description="Helical" evidence="2">
    <location>
        <begin position="173"/>
        <end position="193"/>
    </location>
</feature>